<feature type="region of interest" description="Disordered" evidence="1">
    <location>
        <begin position="211"/>
        <end position="258"/>
    </location>
</feature>
<protein>
    <submittedName>
        <fullName evidence="2">Uncharacterized protein</fullName>
    </submittedName>
</protein>
<accession>A0AA38TN94</accession>
<evidence type="ECO:0000313" key="2">
    <source>
        <dbReference type="EMBL" id="KAJ9560088.1"/>
    </source>
</evidence>
<feature type="compositionally biased region" description="Polar residues" evidence="1">
    <location>
        <begin position="8"/>
        <end position="17"/>
    </location>
</feature>
<sequence length="274" mass="29443">MWTVGEAGSSSGLNQVSHGPIEPRPDRGWPGLMKSCPELPANMLQLGDHGSLVPHNVTTNLSTSIGFRPSNPLETYRGPTVGGSSSFSGPLGPASVDPLEMDNRRSSRKRKAVELSIGQSSSGIGSSNVLRIPEGGSDNPIIPRLGLGVSGLSSENPVVENTRRNVQLRISSSRQQDPLPVSNNNNNNRQSDISALYPSLRLNPVDFTSLPLPATAENSNSSSHRSQPGLRIPALRRNVPSNSRWSRNSSSRTNRSSNLVIPVSGMKLIRERYV</sequence>
<feature type="compositionally biased region" description="Polar residues" evidence="1">
    <location>
        <begin position="164"/>
        <end position="176"/>
    </location>
</feature>
<feature type="region of interest" description="Disordered" evidence="1">
    <location>
        <begin position="70"/>
        <end position="132"/>
    </location>
</feature>
<dbReference type="Proteomes" id="UP001172457">
    <property type="component" value="Chromosome 2"/>
</dbReference>
<evidence type="ECO:0000313" key="3">
    <source>
        <dbReference type="Proteomes" id="UP001172457"/>
    </source>
</evidence>
<feature type="compositionally biased region" description="Low complexity" evidence="1">
    <location>
        <begin position="116"/>
        <end position="127"/>
    </location>
</feature>
<evidence type="ECO:0000256" key="1">
    <source>
        <dbReference type="SAM" id="MobiDB-lite"/>
    </source>
</evidence>
<feature type="compositionally biased region" description="Low complexity" evidence="1">
    <location>
        <begin position="236"/>
        <end position="258"/>
    </location>
</feature>
<proteinExistence type="predicted"/>
<comment type="caution">
    <text evidence="2">The sequence shown here is derived from an EMBL/GenBank/DDBJ whole genome shotgun (WGS) entry which is preliminary data.</text>
</comment>
<feature type="region of interest" description="Disordered" evidence="1">
    <location>
        <begin position="151"/>
        <end position="191"/>
    </location>
</feature>
<gene>
    <name evidence="2" type="ORF">OSB04_005248</name>
</gene>
<dbReference type="AlphaFoldDB" id="A0AA38TN94"/>
<dbReference type="EMBL" id="JARYMX010000002">
    <property type="protein sequence ID" value="KAJ9560088.1"/>
    <property type="molecule type" value="Genomic_DNA"/>
</dbReference>
<feature type="region of interest" description="Disordered" evidence="1">
    <location>
        <begin position="1"/>
        <end position="30"/>
    </location>
</feature>
<feature type="compositionally biased region" description="Polar residues" evidence="1">
    <location>
        <begin position="216"/>
        <end position="226"/>
    </location>
</feature>
<keyword evidence="3" id="KW-1185">Reference proteome</keyword>
<feature type="compositionally biased region" description="Low complexity" evidence="1">
    <location>
        <begin position="82"/>
        <end position="95"/>
    </location>
</feature>
<name>A0AA38TN94_9ASTR</name>
<organism evidence="2 3">
    <name type="scientific">Centaurea solstitialis</name>
    <name type="common">yellow star-thistle</name>
    <dbReference type="NCBI Taxonomy" id="347529"/>
    <lineage>
        <taxon>Eukaryota</taxon>
        <taxon>Viridiplantae</taxon>
        <taxon>Streptophyta</taxon>
        <taxon>Embryophyta</taxon>
        <taxon>Tracheophyta</taxon>
        <taxon>Spermatophyta</taxon>
        <taxon>Magnoliopsida</taxon>
        <taxon>eudicotyledons</taxon>
        <taxon>Gunneridae</taxon>
        <taxon>Pentapetalae</taxon>
        <taxon>asterids</taxon>
        <taxon>campanulids</taxon>
        <taxon>Asterales</taxon>
        <taxon>Asteraceae</taxon>
        <taxon>Carduoideae</taxon>
        <taxon>Cardueae</taxon>
        <taxon>Centaureinae</taxon>
        <taxon>Centaurea</taxon>
    </lineage>
</organism>
<reference evidence="2" key="1">
    <citation type="submission" date="2023-03" db="EMBL/GenBank/DDBJ databases">
        <title>Chromosome-scale reference genome and RAD-based genetic map of yellow starthistle (Centaurea solstitialis) reveal putative structural variation and QTLs associated with invader traits.</title>
        <authorList>
            <person name="Reatini B."/>
            <person name="Cang F.A."/>
            <person name="Jiang Q."/>
            <person name="Mckibben M.T.W."/>
            <person name="Barker M.S."/>
            <person name="Rieseberg L.H."/>
            <person name="Dlugosch K.M."/>
        </authorList>
    </citation>
    <scope>NUCLEOTIDE SEQUENCE</scope>
    <source>
        <strain evidence="2">CAN-66</strain>
        <tissue evidence="2">Leaf</tissue>
    </source>
</reference>